<dbReference type="CDD" id="cd03801">
    <property type="entry name" value="GT4_PimA-like"/>
    <property type="match status" value="1"/>
</dbReference>
<dbReference type="EMBL" id="LBZM01000001">
    <property type="protein sequence ID" value="KKR72883.1"/>
    <property type="molecule type" value="Genomic_DNA"/>
</dbReference>
<evidence type="ECO:0008006" key="5">
    <source>
        <dbReference type="Google" id="ProtNLM"/>
    </source>
</evidence>
<dbReference type="Pfam" id="PF13439">
    <property type="entry name" value="Glyco_transf_4"/>
    <property type="match status" value="1"/>
</dbReference>
<accession>A0A0G0T798</accession>
<dbReference type="InterPro" id="IPR001296">
    <property type="entry name" value="Glyco_trans_1"/>
</dbReference>
<comment type="caution">
    <text evidence="3">The sequence shown here is derived from an EMBL/GenBank/DDBJ whole genome shotgun (WGS) entry which is preliminary data.</text>
</comment>
<proteinExistence type="predicted"/>
<dbReference type="SUPFAM" id="SSF53756">
    <property type="entry name" value="UDP-Glycosyltransferase/glycogen phosphorylase"/>
    <property type="match status" value="1"/>
</dbReference>
<dbReference type="InterPro" id="IPR050194">
    <property type="entry name" value="Glycosyltransferase_grp1"/>
</dbReference>
<organism evidence="3 4">
    <name type="scientific">Candidatus Roizmanbacteria bacterium GW2011_GWB1_40_7</name>
    <dbReference type="NCBI Taxonomy" id="1618482"/>
    <lineage>
        <taxon>Bacteria</taxon>
        <taxon>Candidatus Roizmaniibacteriota</taxon>
    </lineage>
</organism>
<protein>
    <recommendedName>
        <fullName evidence="5">Glycosyl transferase group 1</fullName>
    </recommendedName>
</protein>
<dbReference type="AlphaFoldDB" id="A0A0G0T798"/>
<reference evidence="3 4" key="1">
    <citation type="journal article" date="2015" name="Nature">
        <title>rRNA introns, odd ribosomes, and small enigmatic genomes across a large radiation of phyla.</title>
        <authorList>
            <person name="Brown C.T."/>
            <person name="Hug L.A."/>
            <person name="Thomas B.C."/>
            <person name="Sharon I."/>
            <person name="Castelle C.J."/>
            <person name="Singh A."/>
            <person name="Wilkins M.J."/>
            <person name="Williams K.H."/>
            <person name="Banfield J.F."/>
        </authorList>
    </citation>
    <scope>NUCLEOTIDE SEQUENCE [LARGE SCALE GENOMIC DNA]</scope>
</reference>
<dbReference type="PANTHER" id="PTHR45947:SF14">
    <property type="entry name" value="SLL1723 PROTEIN"/>
    <property type="match status" value="1"/>
</dbReference>
<dbReference type="Pfam" id="PF00534">
    <property type="entry name" value="Glycos_transf_1"/>
    <property type="match status" value="1"/>
</dbReference>
<feature type="domain" description="Glycosyl transferase family 1" evidence="1">
    <location>
        <begin position="211"/>
        <end position="379"/>
    </location>
</feature>
<evidence type="ECO:0000259" key="1">
    <source>
        <dbReference type="Pfam" id="PF00534"/>
    </source>
</evidence>
<dbReference type="Proteomes" id="UP000034664">
    <property type="component" value="Unassembled WGS sequence"/>
</dbReference>
<dbReference type="PATRIC" id="fig|1618482.3.peg.25"/>
<evidence type="ECO:0000313" key="4">
    <source>
        <dbReference type="Proteomes" id="UP000034664"/>
    </source>
</evidence>
<evidence type="ECO:0000259" key="2">
    <source>
        <dbReference type="Pfam" id="PF13439"/>
    </source>
</evidence>
<dbReference type="Gene3D" id="3.40.50.2000">
    <property type="entry name" value="Glycogen Phosphorylase B"/>
    <property type="match status" value="2"/>
</dbReference>
<name>A0A0G0T798_9BACT</name>
<sequence>MKRKTRVLVLTSSFPRSKNDWWAQFIFHIYEHISQDYDITLLGPDASGSKKNEKFGPIDVHRFSYCYPRSLQVLTTGTGILHSSKTNLFARLQIPLFIISAAIHSAVYTIQYKPDIFHAHWLIPQGLIGVFIKKLFSIPLVVTVHGSDIFGLKPLKFLKQFVLKNCDMCTVNSSYTRNAVLQIYFATPISIIPMGVDTKQFSPKRKSAVTRKELSKKGGPILLCVGRLIGVKGFEYAIRSLPTILTQFSDTMLVIVGDGPKRGELVNLSKELNVYNHMKFVQSIPHEKLSAIYASSDICLVPSIIDPETGETESQGIVPVETMASGIPVIATDCGGLSDAVISGETGFIVPKKDSDAIAKHAIVLLSDKVLLKKMGKNGVRIANINYSWEKITSQFEALYMRIAG</sequence>
<evidence type="ECO:0000313" key="3">
    <source>
        <dbReference type="EMBL" id="KKR72883.1"/>
    </source>
</evidence>
<gene>
    <name evidence="3" type="ORF">UU14_C0001G0025</name>
</gene>
<dbReference type="GO" id="GO:0016757">
    <property type="term" value="F:glycosyltransferase activity"/>
    <property type="evidence" value="ECO:0007669"/>
    <property type="project" value="InterPro"/>
</dbReference>
<feature type="domain" description="Glycosyltransferase subfamily 4-like N-terminal" evidence="2">
    <location>
        <begin position="59"/>
        <end position="199"/>
    </location>
</feature>
<dbReference type="InterPro" id="IPR028098">
    <property type="entry name" value="Glyco_trans_4-like_N"/>
</dbReference>
<dbReference type="PANTHER" id="PTHR45947">
    <property type="entry name" value="SULFOQUINOVOSYL TRANSFERASE SQD2"/>
    <property type="match status" value="1"/>
</dbReference>